<reference evidence="4 5" key="1">
    <citation type="submission" date="2022-04" db="EMBL/GenBank/DDBJ databases">
        <title>Roseobacter sp. WL0113 is a bacterium isolated from neritic sediment.</title>
        <authorList>
            <person name="Wang L."/>
            <person name="He W."/>
            <person name="Zhang D.-F."/>
        </authorList>
    </citation>
    <scope>NUCLEOTIDE SEQUENCE [LARGE SCALE GENOMIC DNA]</scope>
    <source>
        <strain evidence="4 5">WL0113</strain>
    </source>
</reference>
<dbReference type="Proteomes" id="UP001208690">
    <property type="component" value="Unassembled WGS sequence"/>
</dbReference>
<dbReference type="Gene3D" id="3.90.79.10">
    <property type="entry name" value="Nucleoside Triphosphate Pyrophosphohydrolase"/>
    <property type="match status" value="1"/>
</dbReference>
<evidence type="ECO:0000259" key="3">
    <source>
        <dbReference type="PROSITE" id="PS51462"/>
    </source>
</evidence>
<proteinExistence type="predicted"/>
<protein>
    <submittedName>
        <fullName evidence="4">NUDIX domain-containing protein</fullName>
    </submittedName>
</protein>
<comment type="cofactor">
    <cofactor evidence="1">
        <name>Mg(2+)</name>
        <dbReference type="ChEBI" id="CHEBI:18420"/>
    </cofactor>
</comment>
<dbReference type="EMBL" id="JALIEB010000004">
    <property type="protein sequence ID" value="MCV3271553.1"/>
    <property type="molecule type" value="Genomic_DNA"/>
</dbReference>
<dbReference type="Pfam" id="PF00293">
    <property type="entry name" value="NUDIX"/>
    <property type="match status" value="1"/>
</dbReference>
<organism evidence="4 5">
    <name type="scientific">Roseobacter sinensis</name>
    <dbReference type="NCBI Taxonomy" id="2931391"/>
    <lineage>
        <taxon>Bacteria</taxon>
        <taxon>Pseudomonadati</taxon>
        <taxon>Pseudomonadota</taxon>
        <taxon>Alphaproteobacteria</taxon>
        <taxon>Rhodobacterales</taxon>
        <taxon>Roseobacteraceae</taxon>
        <taxon>Roseobacter</taxon>
    </lineage>
</organism>
<evidence type="ECO:0000313" key="5">
    <source>
        <dbReference type="Proteomes" id="UP001208690"/>
    </source>
</evidence>
<name>A0ABT3BEB9_9RHOB</name>
<dbReference type="InterPro" id="IPR020084">
    <property type="entry name" value="NUDIX_hydrolase_CS"/>
</dbReference>
<evidence type="ECO:0000313" key="4">
    <source>
        <dbReference type="EMBL" id="MCV3271553.1"/>
    </source>
</evidence>
<dbReference type="PROSITE" id="PS51462">
    <property type="entry name" value="NUDIX"/>
    <property type="match status" value="1"/>
</dbReference>
<keyword evidence="2" id="KW-0378">Hydrolase</keyword>
<comment type="caution">
    <text evidence="4">The sequence shown here is derived from an EMBL/GenBank/DDBJ whole genome shotgun (WGS) entry which is preliminary data.</text>
</comment>
<dbReference type="InterPro" id="IPR015797">
    <property type="entry name" value="NUDIX_hydrolase-like_dom_sf"/>
</dbReference>
<feature type="domain" description="Nudix hydrolase" evidence="3">
    <location>
        <begin position="1"/>
        <end position="130"/>
    </location>
</feature>
<dbReference type="RefSeq" id="WP_263843869.1">
    <property type="nucleotide sequence ID" value="NZ_JALIEB010000004.1"/>
</dbReference>
<evidence type="ECO:0000256" key="1">
    <source>
        <dbReference type="ARBA" id="ARBA00001946"/>
    </source>
</evidence>
<dbReference type="InterPro" id="IPR000086">
    <property type="entry name" value="NUDIX_hydrolase_dom"/>
</dbReference>
<dbReference type="SUPFAM" id="SSF55811">
    <property type="entry name" value="Nudix"/>
    <property type="match status" value="1"/>
</dbReference>
<evidence type="ECO:0000256" key="2">
    <source>
        <dbReference type="ARBA" id="ARBA00022801"/>
    </source>
</evidence>
<accession>A0ABT3BEB9</accession>
<dbReference type="PROSITE" id="PS00893">
    <property type="entry name" value="NUDIX_BOX"/>
    <property type="match status" value="1"/>
</dbReference>
<sequence>MREVACPVALHLNGVPRRITAFEHPLAGRQLVKGGIRAGERPEQAAARELFEESGLETRAAIYLGESAEIDAGTRWHFSLCRLAGPLRARWQHRCADDGGHLFRFFWVELDAPLPEGFAPPFQRAVDWIRGHL</sequence>
<keyword evidence="5" id="KW-1185">Reference proteome</keyword>
<gene>
    <name evidence="4" type="ORF">MUB52_08945</name>
</gene>